<dbReference type="EMBL" id="CP134050">
    <property type="protein sequence ID" value="WNC15152.1"/>
    <property type="molecule type" value="Genomic_DNA"/>
</dbReference>
<keyword evidence="1" id="KW-1133">Transmembrane helix</keyword>
<feature type="transmembrane region" description="Helical" evidence="1">
    <location>
        <begin position="24"/>
        <end position="45"/>
    </location>
</feature>
<keyword evidence="4" id="KW-1185">Reference proteome</keyword>
<accession>A0ABY9T5M3</accession>
<dbReference type="RefSeq" id="WP_310768535.1">
    <property type="nucleotide sequence ID" value="NZ_CP134050.1"/>
</dbReference>
<reference evidence="3 4" key="1">
    <citation type="submission" date="2023-09" db="EMBL/GenBank/DDBJ databases">
        <title>Complete Genome and Methylome dissection of Bacillus brevis NEB573 original source of BbsI restriction endonuclease.</title>
        <authorList>
            <person name="Fomenkov A."/>
            <person name="Roberts R.D."/>
        </authorList>
    </citation>
    <scope>NUCLEOTIDE SEQUENCE [LARGE SCALE GENOMIC DNA]</scope>
    <source>
        <strain evidence="3 4">NEB573</strain>
    </source>
</reference>
<evidence type="ECO:0000256" key="1">
    <source>
        <dbReference type="SAM" id="Phobius"/>
    </source>
</evidence>
<evidence type="ECO:0000259" key="2">
    <source>
        <dbReference type="Pfam" id="PF20016"/>
    </source>
</evidence>
<protein>
    <submittedName>
        <fullName evidence="3">DUF6430 domain-containing protein</fullName>
    </submittedName>
</protein>
<gene>
    <name evidence="3" type="ORF">RGB73_01890</name>
</gene>
<dbReference type="InterPro" id="IPR045535">
    <property type="entry name" value="ThsA_Macro"/>
</dbReference>
<name>A0ABY9T5M3_BREBE</name>
<evidence type="ECO:0000313" key="4">
    <source>
        <dbReference type="Proteomes" id="UP001256827"/>
    </source>
</evidence>
<organism evidence="3 4">
    <name type="scientific">Brevibacillus brevis</name>
    <name type="common">Bacillus brevis</name>
    <dbReference type="NCBI Taxonomy" id="1393"/>
    <lineage>
        <taxon>Bacteria</taxon>
        <taxon>Bacillati</taxon>
        <taxon>Bacillota</taxon>
        <taxon>Bacilli</taxon>
        <taxon>Bacillales</taxon>
        <taxon>Paenibacillaceae</taxon>
        <taxon>Brevibacillus</taxon>
    </lineage>
</organism>
<dbReference type="Proteomes" id="UP001256827">
    <property type="component" value="Chromosome"/>
</dbReference>
<proteinExistence type="predicted"/>
<dbReference type="Pfam" id="PF20016">
    <property type="entry name" value="ThsA_Macro"/>
    <property type="match status" value="1"/>
</dbReference>
<sequence length="292" mass="33714">MRKRIRAFFSTHAWKYSFVIKRFLIHWIATFSVVWTFTEFAGYFFERGGAPWKPPVWAVLTLGIAIALWMSRPRLTRTVKLPDKDITLQITVDDLFQVGGGAVIVPSNCLFKHDHLDEGAILAQLQSKFFNHAAAFDSALENALKDEPYETISFQGEQARKYPLGTVARLELESAKVKGAYVAATAELNEYGRAVPSREQYRTALHALWEYIGKRGRKEQIIIPVIGSGRNRLNVNRFELIHDIVSTFMQAVEDCKFSERLTIVIHPDAFIRNRYDLEEMEEYLRYVSKFER</sequence>
<feature type="domain" description="Thoeris protein ThsA Macro" evidence="2">
    <location>
        <begin position="89"/>
        <end position="266"/>
    </location>
</feature>
<keyword evidence="1" id="KW-0812">Transmembrane</keyword>
<evidence type="ECO:0000313" key="3">
    <source>
        <dbReference type="EMBL" id="WNC15152.1"/>
    </source>
</evidence>
<keyword evidence="1" id="KW-0472">Membrane</keyword>
<feature type="transmembrane region" description="Helical" evidence="1">
    <location>
        <begin position="51"/>
        <end position="70"/>
    </location>
</feature>